<evidence type="ECO:0000313" key="3">
    <source>
        <dbReference type="Proteomes" id="UP000258667"/>
    </source>
</evidence>
<dbReference type="InterPro" id="IPR001279">
    <property type="entry name" value="Metallo-B-lactamas"/>
</dbReference>
<dbReference type="SUPFAM" id="SSF56281">
    <property type="entry name" value="Metallo-hydrolase/oxidoreductase"/>
    <property type="match status" value="1"/>
</dbReference>
<dbReference type="Proteomes" id="UP000258667">
    <property type="component" value="Chromosome"/>
</dbReference>
<dbReference type="Pfam" id="PF12706">
    <property type="entry name" value="Lactamase_B_2"/>
    <property type="match status" value="1"/>
</dbReference>
<name>A0ABN5P088_RICJA</name>
<keyword evidence="3" id="KW-1185">Reference proteome</keyword>
<feature type="domain" description="Metallo-beta-lactamase" evidence="1">
    <location>
        <begin position="4"/>
        <end position="98"/>
    </location>
</feature>
<sequence>MKDDVEFSLEPTQHWSARGIFDKNKALWGTLIIKTKIGDICFIGDAGYNDTLFKEIGKKHNILISLIPIEAYEPRWFMKPVHMHPEEAIFTHLDLCAKYFL</sequence>
<protein>
    <submittedName>
        <fullName evidence="2">Zn-dependent hydrolase</fullName>
    </submittedName>
</protein>
<evidence type="ECO:0000259" key="1">
    <source>
        <dbReference type="Pfam" id="PF12706"/>
    </source>
</evidence>
<dbReference type="GO" id="GO:0016787">
    <property type="term" value="F:hydrolase activity"/>
    <property type="evidence" value="ECO:0007669"/>
    <property type="project" value="UniProtKB-KW"/>
</dbReference>
<evidence type="ECO:0000313" key="2">
    <source>
        <dbReference type="EMBL" id="AXU06930.1"/>
    </source>
</evidence>
<dbReference type="PANTHER" id="PTHR15032">
    <property type="entry name" value="N-ACYL-PHOSPHATIDYLETHANOLAMINE-HYDROLYZING PHOSPHOLIPASE D"/>
    <property type="match status" value="1"/>
</dbReference>
<dbReference type="PANTHER" id="PTHR15032:SF4">
    <property type="entry name" value="N-ACYL-PHOSPHATIDYLETHANOLAMINE-HYDROLYZING PHOSPHOLIPASE D"/>
    <property type="match status" value="1"/>
</dbReference>
<accession>A0ABN5P088</accession>
<organism evidence="2 3">
    <name type="scientific">Rickettsia japonica</name>
    <dbReference type="NCBI Taxonomy" id="35790"/>
    <lineage>
        <taxon>Bacteria</taxon>
        <taxon>Pseudomonadati</taxon>
        <taxon>Pseudomonadota</taxon>
        <taxon>Alphaproteobacteria</taxon>
        <taxon>Rickettsiales</taxon>
        <taxon>Rickettsiaceae</taxon>
        <taxon>Rickettsieae</taxon>
        <taxon>Rickettsia</taxon>
        <taxon>spotted fever group</taxon>
    </lineage>
</organism>
<keyword evidence="2" id="KW-0378">Hydrolase</keyword>
<gene>
    <name evidence="2" type="ORF">D0Z68_06670</name>
</gene>
<proteinExistence type="predicted"/>
<dbReference type="Gene3D" id="3.60.15.10">
    <property type="entry name" value="Ribonuclease Z/Hydroxyacylglutathione hydrolase-like"/>
    <property type="match status" value="1"/>
</dbReference>
<dbReference type="InterPro" id="IPR036866">
    <property type="entry name" value="RibonucZ/Hydroxyglut_hydro"/>
</dbReference>
<dbReference type="EMBL" id="CP032049">
    <property type="protein sequence ID" value="AXU06930.1"/>
    <property type="molecule type" value="Genomic_DNA"/>
</dbReference>
<reference evidence="2 3" key="1">
    <citation type="submission" date="2018-08" db="EMBL/GenBank/DDBJ databases">
        <title>Complete genomic DNA sequence of Rickettsia japonica in China.</title>
        <authorList>
            <person name="Lu Q."/>
            <person name="Li C."/>
        </authorList>
    </citation>
    <scope>NUCLEOTIDE SEQUENCE [LARGE SCALE GENOMIC DNA]</scope>
    <source>
        <strain evidence="2 3">LA4/2015</strain>
    </source>
</reference>